<dbReference type="EMBL" id="JANTQA010000047">
    <property type="protein sequence ID" value="KAJ3433555.1"/>
    <property type="molecule type" value="Genomic_DNA"/>
</dbReference>
<evidence type="ECO:0000313" key="4">
    <source>
        <dbReference type="Proteomes" id="UP001146793"/>
    </source>
</evidence>
<evidence type="ECO:0000313" key="3">
    <source>
        <dbReference type="EMBL" id="KAJ3433555.1"/>
    </source>
</evidence>
<organism evidence="3 4">
    <name type="scientific">Anaeramoeba flamelloides</name>
    <dbReference type="NCBI Taxonomy" id="1746091"/>
    <lineage>
        <taxon>Eukaryota</taxon>
        <taxon>Metamonada</taxon>
        <taxon>Anaeramoebidae</taxon>
        <taxon>Anaeramoeba</taxon>
    </lineage>
</organism>
<dbReference type="GO" id="GO:0005634">
    <property type="term" value="C:nucleus"/>
    <property type="evidence" value="ECO:0007669"/>
    <property type="project" value="TreeGrafter"/>
</dbReference>
<feature type="compositionally biased region" description="Basic and acidic residues" evidence="1">
    <location>
        <begin position="395"/>
        <end position="433"/>
    </location>
</feature>
<dbReference type="PANTHER" id="PTHR24006">
    <property type="entry name" value="UBIQUITIN CARBOXYL-TERMINAL HYDROLASE"/>
    <property type="match status" value="1"/>
</dbReference>
<dbReference type="InterPro" id="IPR050164">
    <property type="entry name" value="Peptidase_C19"/>
</dbReference>
<name>A0AAV7Z098_9EUKA</name>
<dbReference type="InterPro" id="IPR038765">
    <property type="entry name" value="Papain-like_cys_pep_sf"/>
</dbReference>
<dbReference type="CDD" id="cd02257">
    <property type="entry name" value="Peptidase_C19"/>
    <property type="match status" value="1"/>
</dbReference>
<reference evidence="3" key="1">
    <citation type="submission" date="2022-08" db="EMBL/GenBank/DDBJ databases">
        <title>Novel sulphate-reducing endosymbionts in the free-living metamonad Anaeramoeba.</title>
        <authorList>
            <person name="Jerlstrom-Hultqvist J."/>
            <person name="Cepicka I."/>
            <person name="Gallot-Lavallee L."/>
            <person name="Salas-Leiva D."/>
            <person name="Curtis B.A."/>
            <person name="Zahonova K."/>
            <person name="Pipaliya S."/>
            <person name="Dacks J."/>
            <person name="Roger A.J."/>
        </authorList>
    </citation>
    <scope>NUCLEOTIDE SEQUENCE</scope>
    <source>
        <strain evidence="3">Busselton2</strain>
    </source>
</reference>
<sequence>MFCSHETYLREKYFIILSECKDNMYFSFENEKRKIIFEAKITEGTQIFQIRSPPGLKIVFQSQNKHNQSYEISCKEDDQQTIKNEITRHQKKLRELKTQTIQPDKQTFSTKNNQKKRELITYQRKRTGNKNNNDVQYKKRRTNKKQGITENNYKRSQGSLGSVNGKNFILSYLKKRPFANNKLRNDQILRSARKNIKKEKKKLKEMGDNKENGLVQTKISNFFNFSNLSKNSYFSTNRRKFIGMKNLGNTCYMNAILEVLIHLKIFIKDLSIIKYKNSNLGRNTFYQSLLQIYKESNSKNKKKYIDLTNLRKIMRITNYFQKFQNSNQQDALEFLENTLNTLQYELFRLYKKPKSLTNSKFNIKQNNNQKNNLKMNITAKNFNQNKENNINKNNMYEKKKKNENEKKNEKENQKEKQNKKENDNHNENNDCKYKKSQGTADEPVLFTFDELQKFCPISKNFDFVIKITYKCLSCSKKSKKYEIFRSISLNIPIQKQQKTNGILTNFSKKDIQYNYLTTLLDSFFKKDEIIEKRCEFCSGLSSFKEMKIVKLPTIFLIHIQRIAIQENQQNGKTFFSFYKQNSPVLFENVIDLKKYCNSKVINPNKISERTNISNKTNLVSSIHNLQNNNFDEQLKLAMQMSLYEYKKESEMNDKLSLKEKNNDDQKLINKTELNQTITIDDNEEDMNSPPTSTTSTTNTTNSTPGITGIAATTASTNIASSSLSSEKEPFIIKLNEKIFQEKTIEKQIASQYQLSSVVLHLNHSQSTQSGHYVSSIFDFQNKEWRYFNDSQVKTINTKEVFSFKHQKSCYLLFYINKKILNQKNSYL</sequence>
<dbReference type="GO" id="GO:0004843">
    <property type="term" value="F:cysteine-type deubiquitinase activity"/>
    <property type="evidence" value="ECO:0007669"/>
    <property type="project" value="InterPro"/>
</dbReference>
<gene>
    <name evidence="3" type="ORF">M0812_22516</name>
</gene>
<feature type="region of interest" description="Disordered" evidence="1">
    <location>
        <begin position="380"/>
        <end position="436"/>
    </location>
</feature>
<dbReference type="PROSITE" id="PS50235">
    <property type="entry name" value="USP_3"/>
    <property type="match status" value="1"/>
</dbReference>
<dbReference type="Proteomes" id="UP001146793">
    <property type="component" value="Unassembled WGS sequence"/>
</dbReference>
<dbReference type="AlphaFoldDB" id="A0AAV7Z098"/>
<feature type="compositionally biased region" description="Low complexity" evidence="1">
    <location>
        <begin position="380"/>
        <end position="394"/>
    </location>
</feature>
<accession>A0AAV7Z098</accession>
<evidence type="ECO:0000256" key="1">
    <source>
        <dbReference type="SAM" id="MobiDB-lite"/>
    </source>
</evidence>
<feature type="compositionally biased region" description="Low complexity" evidence="1">
    <location>
        <begin position="687"/>
        <end position="704"/>
    </location>
</feature>
<dbReference type="GO" id="GO:0005829">
    <property type="term" value="C:cytosol"/>
    <property type="evidence" value="ECO:0007669"/>
    <property type="project" value="TreeGrafter"/>
</dbReference>
<dbReference type="SUPFAM" id="SSF54001">
    <property type="entry name" value="Cysteine proteinases"/>
    <property type="match status" value="1"/>
</dbReference>
<dbReference type="Pfam" id="PF00443">
    <property type="entry name" value="UCH"/>
    <property type="match status" value="1"/>
</dbReference>
<proteinExistence type="predicted"/>
<dbReference type="Gene3D" id="3.90.70.10">
    <property type="entry name" value="Cysteine proteinases"/>
    <property type="match status" value="2"/>
</dbReference>
<keyword evidence="3" id="KW-0378">Hydrolase</keyword>
<evidence type="ECO:0000259" key="2">
    <source>
        <dbReference type="PROSITE" id="PS50235"/>
    </source>
</evidence>
<dbReference type="InterPro" id="IPR001394">
    <property type="entry name" value="Peptidase_C19_UCH"/>
</dbReference>
<comment type="caution">
    <text evidence="3">The sequence shown here is derived from an EMBL/GenBank/DDBJ whole genome shotgun (WGS) entry which is preliminary data.</text>
</comment>
<dbReference type="InterPro" id="IPR028889">
    <property type="entry name" value="USP"/>
</dbReference>
<protein>
    <submittedName>
        <fullName evidence="3">Ubiquitin carboxyl-terminal hydrolase</fullName>
    </submittedName>
</protein>
<feature type="region of interest" description="Disordered" evidence="1">
    <location>
        <begin position="678"/>
        <end position="704"/>
    </location>
</feature>
<feature type="domain" description="USP" evidence="2">
    <location>
        <begin position="242"/>
        <end position="817"/>
    </location>
</feature>
<dbReference type="GO" id="GO:0016579">
    <property type="term" value="P:protein deubiquitination"/>
    <property type="evidence" value="ECO:0007669"/>
    <property type="project" value="InterPro"/>
</dbReference>